<protein>
    <submittedName>
        <fullName evidence="2">Uncharacterized protein</fullName>
    </submittedName>
</protein>
<accession>A0A426YGG8</accession>
<sequence>MVSSRFVHPSCIKIKPFFGSTPFTPSFPRETPPTDRNGAISATGDVVPAVGPKYGTASSSLVRRACYDMLPRGGLQNRIYNPLKVRTL</sequence>
<dbReference type="Proteomes" id="UP000287651">
    <property type="component" value="Unassembled WGS sequence"/>
</dbReference>
<gene>
    <name evidence="2" type="ORF">B296_00027258</name>
</gene>
<name>A0A426YGG8_ENSVE</name>
<evidence type="ECO:0000256" key="1">
    <source>
        <dbReference type="SAM" id="MobiDB-lite"/>
    </source>
</evidence>
<proteinExistence type="predicted"/>
<organism evidence="2 3">
    <name type="scientific">Ensete ventricosum</name>
    <name type="common">Abyssinian banana</name>
    <name type="synonym">Musa ensete</name>
    <dbReference type="NCBI Taxonomy" id="4639"/>
    <lineage>
        <taxon>Eukaryota</taxon>
        <taxon>Viridiplantae</taxon>
        <taxon>Streptophyta</taxon>
        <taxon>Embryophyta</taxon>
        <taxon>Tracheophyta</taxon>
        <taxon>Spermatophyta</taxon>
        <taxon>Magnoliopsida</taxon>
        <taxon>Liliopsida</taxon>
        <taxon>Zingiberales</taxon>
        <taxon>Musaceae</taxon>
        <taxon>Ensete</taxon>
    </lineage>
</organism>
<evidence type="ECO:0000313" key="3">
    <source>
        <dbReference type="Proteomes" id="UP000287651"/>
    </source>
</evidence>
<dbReference type="EMBL" id="AMZH03012551">
    <property type="protein sequence ID" value="RRT50825.1"/>
    <property type="molecule type" value="Genomic_DNA"/>
</dbReference>
<dbReference type="AlphaFoldDB" id="A0A426YGG8"/>
<feature type="region of interest" description="Disordered" evidence="1">
    <location>
        <begin position="24"/>
        <end position="43"/>
    </location>
</feature>
<reference evidence="2 3" key="1">
    <citation type="journal article" date="2014" name="Agronomy (Basel)">
        <title>A Draft Genome Sequence for Ensete ventricosum, the Drought-Tolerant Tree Against Hunger.</title>
        <authorList>
            <person name="Harrison J."/>
            <person name="Moore K.A."/>
            <person name="Paszkiewicz K."/>
            <person name="Jones T."/>
            <person name="Grant M."/>
            <person name="Ambacheew D."/>
            <person name="Muzemil S."/>
            <person name="Studholme D.J."/>
        </authorList>
    </citation>
    <scope>NUCLEOTIDE SEQUENCE [LARGE SCALE GENOMIC DNA]</scope>
</reference>
<comment type="caution">
    <text evidence="2">The sequence shown here is derived from an EMBL/GenBank/DDBJ whole genome shotgun (WGS) entry which is preliminary data.</text>
</comment>
<evidence type="ECO:0000313" key="2">
    <source>
        <dbReference type="EMBL" id="RRT50825.1"/>
    </source>
</evidence>